<sequence>MKNILKRALSFLLSAALLCALAAVPAGAAAGFSDVPNGAWYTAAVKDLTSRGIMSGKGGGRFEPNSPMTRAEFTTMLAKTALSEEELSEYKYRGNFSDVGGGHWANKYINWANDNGIVSGSGGKFNPSKMITRQDMAVMLVNYSRAMCIELPPTTSSVSFADSGKITRYARESVEACVRAGIIKGDNGYFRPTDTSRRCEAAQMFSAFLKLGRAPRFKVVRRRVGGVSVSGVSFDPMDFTPNVVMGGSRVNGGESVGSLIRRAGAEIAVNGAFFDMESYAPYGTIVKNRELVTTFNNYSPQKSAIIMDGSGRWSVENFFTYVTLTAVRYDGSEKTAKEVAVNRRPSRPTDGSRIIFTRAWGSRLGFAPKYAVKVDKEGFVTDIYHDTDVEIPESGYLIVQQADRQYQNEFISTMAVGSVIDKQVEYRGSSTQDIKYCVAVGPRLVKGGRAYGDSGTYAAEGLDHINNFSGDVRVCMGVKPDGDLVIVTAYASLPEMSKVMVGLGCDSAVNLDGGGSANLYAGGLYFTGPRERLLNNVLTFR</sequence>
<feature type="domain" description="SLH" evidence="3">
    <location>
        <begin position="157"/>
        <end position="219"/>
    </location>
</feature>
<organism evidence="5 7">
    <name type="scientific">Acutalibacter muris</name>
    <dbReference type="NCBI Taxonomy" id="1796620"/>
    <lineage>
        <taxon>Bacteria</taxon>
        <taxon>Bacillati</taxon>
        <taxon>Bacillota</taxon>
        <taxon>Clostridia</taxon>
        <taxon>Eubacteriales</taxon>
        <taxon>Acutalibacteraceae</taxon>
        <taxon>Acutalibacter</taxon>
    </lineage>
</organism>
<feature type="chain" id="PRO_5044568698" evidence="2">
    <location>
        <begin position="29"/>
        <end position="541"/>
    </location>
</feature>
<dbReference type="EMBL" id="CP021422">
    <property type="protein sequence ID" value="ASB42087.1"/>
    <property type="molecule type" value="Genomic_DNA"/>
</dbReference>
<dbReference type="PANTHER" id="PTHR40446">
    <property type="entry name" value="N-ACETYLGLUCOSAMINE-1-PHOSPHODIESTER ALPHA-N-ACETYLGLUCOSAMINIDASE"/>
    <property type="match status" value="1"/>
</dbReference>
<dbReference type="EMBL" id="CP065321">
    <property type="protein sequence ID" value="QQR31357.1"/>
    <property type="molecule type" value="Genomic_DNA"/>
</dbReference>
<evidence type="ECO:0000313" key="7">
    <source>
        <dbReference type="Proteomes" id="UP000596035"/>
    </source>
</evidence>
<reference evidence="4" key="1">
    <citation type="journal article" date="2017" name="Genome Announc.">
        <title>High-Quality Whole-Genome Sequences of the Oligo-Mouse-Microbiota Bacterial Community.</title>
        <authorList>
            <person name="Garzetti D."/>
            <person name="Brugiroux S."/>
            <person name="Bunk B."/>
            <person name="Pukall R."/>
            <person name="McCoy K.D."/>
            <person name="Macpherson A.J."/>
            <person name="Stecher B."/>
        </authorList>
    </citation>
    <scope>NUCLEOTIDE SEQUENCE</scope>
    <source>
        <strain evidence="4">KB18</strain>
    </source>
</reference>
<evidence type="ECO:0000259" key="3">
    <source>
        <dbReference type="PROSITE" id="PS51272"/>
    </source>
</evidence>
<keyword evidence="2" id="KW-0732">Signal</keyword>
<evidence type="ECO:0000256" key="1">
    <source>
        <dbReference type="ARBA" id="ARBA00022737"/>
    </source>
</evidence>
<reference evidence="5 7" key="3">
    <citation type="submission" date="2020-11" db="EMBL/GenBank/DDBJ databases">
        <title>Closed and high quality bacterial genomes of the OMM12 community.</title>
        <authorList>
            <person name="Marbouty M."/>
            <person name="Lamy-Besnier Q."/>
            <person name="Debarbieux L."/>
            <person name="Koszul R."/>
        </authorList>
    </citation>
    <scope>NUCLEOTIDE SEQUENCE [LARGE SCALE GENOMIC DNA]</scope>
    <source>
        <strain evidence="5 7">KB18</strain>
    </source>
</reference>
<dbReference type="KEGG" id="amur:ADH66_16325"/>
<evidence type="ECO:0000256" key="2">
    <source>
        <dbReference type="SAM" id="SignalP"/>
    </source>
</evidence>
<dbReference type="PANTHER" id="PTHR40446:SF2">
    <property type="entry name" value="N-ACETYLGLUCOSAMINE-1-PHOSPHODIESTER ALPHA-N-ACETYLGLUCOSAMINIDASE"/>
    <property type="match status" value="1"/>
</dbReference>
<evidence type="ECO:0000313" key="5">
    <source>
        <dbReference type="EMBL" id="QQR31357.1"/>
    </source>
</evidence>
<dbReference type="Proteomes" id="UP000196710">
    <property type="component" value="Chromosome"/>
</dbReference>
<evidence type="ECO:0000313" key="6">
    <source>
        <dbReference type="Proteomes" id="UP000196710"/>
    </source>
</evidence>
<keyword evidence="6" id="KW-1185">Reference proteome</keyword>
<dbReference type="AlphaFoldDB" id="A0A1Z2XUG3"/>
<proteinExistence type="predicted"/>
<name>A0A1Z2XUG3_9FIRM</name>
<protein>
    <submittedName>
        <fullName evidence="5">S-layer homology domain-containing protein</fullName>
    </submittedName>
</protein>
<keyword evidence="1" id="KW-0677">Repeat</keyword>
<dbReference type="InterPro" id="IPR001119">
    <property type="entry name" value="SLH_dom"/>
</dbReference>
<reference evidence="6" key="2">
    <citation type="submission" date="2017-05" db="EMBL/GenBank/DDBJ databases">
        <title>Improved OligoMM genomes.</title>
        <authorList>
            <person name="Garzetti D."/>
        </authorList>
    </citation>
    <scope>NUCLEOTIDE SEQUENCE [LARGE SCALE GENOMIC DNA]</scope>
    <source>
        <strain evidence="6">KB18</strain>
    </source>
</reference>
<dbReference type="Pfam" id="PF00395">
    <property type="entry name" value="SLH"/>
    <property type="match status" value="3"/>
</dbReference>
<accession>A0A1Z2XUG3</accession>
<feature type="domain" description="SLH" evidence="3">
    <location>
        <begin position="92"/>
        <end position="154"/>
    </location>
</feature>
<dbReference type="RefSeq" id="WP_066538660.1">
    <property type="nucleotide sequence ID" value="NZ_CAQWLO010000099.1"/>
</dbReference>
<dbReference type="InterPro" id="IPR018711">
    <property type="entry name" value="NAGPA"/>
</dbReference>
<dbReference type="Pfam" id="PF09992">
    <property type="entry name" value="NAGPA"/>
    <property type="match status" value="1"/>
</dbReference>
<feature type="domain" description="SLH" evidence="3">
    <location>
        <begin position="28"/>
        <end position="91"/>
    </location>
</feature>
<gene>
    <name evidence="4" type="ORF">ADH66_16325</name>
    <name evidence="5" type="ORF">I5Q82_06715</name>
</gene>
<evidence type="ECO:0000313" key="4">
    <source>
        <dbReference type="EMBL" id="ASB42087.1"/>
    </source>
</evidence>
<dbReference type="PROSITE" id="PS51272">
    <property type="entry name" value="SLH"/>
    <property type="match status" value="3"/>
</dbReference>
<feature type="signal peptide" evidence="2">
    <location>
        <begin position="1"/>
        <end position="28"/>
    </location>
</feature>
<dbReference type="Proteomes" id="UP000596035">
    <property type="component" value="Chromosome"/>
</dbReference>